<name>A0A381VNI5_9ZZZZ</name>
<proteinExistence type="predicted"/>
<evidence type="ECO:0000313" key="2">
    <source>
        <dbReference type="EMBL" id="SVA41886.1"/>
    </source>
</evidence>
<accession>A0A381VNI5</accession>
<feature type="non-terminal residue" evidence="2">
    <location>
        <position position="1"/>
    </location>
</feature>
<keyword evidence="1" id="KW-0472">Membrane</keyword>
<organism evidence="2">
    <name type="scientific">marine metagenome</name>
    <dbReference type="NCBI Taxonomy" id="408172"/>
    <lineage>
        <taxon>unclassified sequences</taxon>
        <taxon>metagenomes</taxon>
        <taxon>ecological metagenomes</taxon>
    </lineage>
</organism>
<keyword evidence="1" id="KW-1133">Transmembrane helix</keyword>
<gene>
    <name evidence="2" type="ORF">METZ01_LOCUS94740</name>
</gene>
<sequence length="271" mass="29896">VSKNKLIFWSALLCFVGLTTYALWNEITRNTAKLEHSISGVILTAPGVGGGIVKTDNAHILLFNPDTLELVASRIINPFLPPVTFNIGQSDTDRKLSGMYRMLVLTDKDGDPNRPSIGEIIGPLTQQIPLGTEGFKYYLDRPFKSFPEELMSRETDSPENSISGIVKASPKLSNLVSPEDKLVIMLFDPEKGRPVAVKILDNFKLPQKFSIGKSNALGIQPFSGKLSLRILTDKNNQPFQSVPGEIIGRSKKLIALGAKNIEFVLDQNYVR</sequence>
<dbReference type="EMBL" id="UINC01009338">
    <property type="protein sequence ID" value="SVA41886.1"/>
    <property type="molecule type" value="Genomic_DNA"/>
</dbReference>
<keyword evidence="1" id="KW-0812">Transmembrane</keyword>
<dbReference type="AlphaFoldDB" id="A0A381VNI5"/>
<evidence type="ECO:0000256" key="1">
    <source>
        <dbReference type="SAM" id="Phobius"/>
    </source>
</evidence>
<feature type="transmembrane region" description="Helical" evidence="1">
    <location>
        <begin position="6"/>
        <end position="24"/>
    </location>
</feature>
<protein>
    <submittedName>
        <fullName evidence="2">Uncharacterized protein</fullName>
    </submittedName>
</protein>
<reference evidence="2" key="1">
    <citation type="submission" date="2018-05" db="EMBL/GenBank/DDBJ databases">
        <authorList>
            <person name="Lanie J.A."/>
            <person name="Ng W.-L."/>
            <person name="Kazmierczak K.M."/>
            <person name="Andrzejewski T.M."/>
            <person name="Davidsen T.M."/>
            <person name="Wayne K.J."/>
            <person name="Tettelin H."/>
            <person name="Glass J.I."/>
            <person name="Rusch D."/>
            <person name="Podicherti R."/>
            <person name="Tsui H.-C.T."/>
            <person name="Winkler M.E."/>
        </authorList>
    </citation>
    <scope>NUCLEOTIDE SEQUENCE</scope>
</reference>